<dbReference type="Pfam" id="PF21778">
    <property type="entry name" value="DUF6873"/>
    <property type="match status" value="1"/>
</dbReference>
<organism evidence="2 3">
    <name type="scientific">Peptoniphilus koenoeneniae</name>
    <dbReference type="NCBI Taxonomy" id="507751"/>
    <lineage>
        <taxon>Bacteria</taxon>
        <taxon>Bacillati</taxon>
        <taxon>Bacillota</taxon>
        <taxon>Tissierellia</taxon>
        <taxon>Tissierellales</taxon>
        <taxon>Peptoniphilaceae</taxon>
        <taxon>Peptoniphilus</taxon>
    </lineage>
</organism>
<dbReference type="Proteomes" id="UP001236559">
    <property type="component" value="Unassembled WGS sequence"/>
</dbReference>
<evidence type="ECO:0000259" key="1">
    <source>
        <dbReference type="Pfam" id="PF21778"/>
    </source>
</evidence>
<protein>
    <recommendedName>
        <fullName evidence="1">DUF6873 domain-containing protein</fullName>
    </recommendedName>
</protein>
<dbReference type="EMBL" id="JAUSTN010000004">
    <property type="protein sequence ID" value="MDQ0274862.1"/>
    <property type="molecule type" value="Genomic_DNA"/>
</dbReference>
<comment type="caution">
    <text evidence="2">The sequence shown here is derived from an EMBL/GenBank/DDBJ whole genome shotgun (WGS) entry which is preliminary data.</text>
</comment>
<keyword evidence="3" id="KW-1185">Reference proteome</keyword>
<evidence type="ECO:0000313" key="3">
    <source>
        <dbReference type="Proteomes" id="UP001236559"/>
    </source>
</evidence>
<gene>
    <name evidence="2" type="ORF">J2S72_000883</name>
</gene>
<name>A0ABU0AUB6_9FIRM</name>
<reference evidence="2 3" key="1">
    <citation type="submission" date="2023-07" db="EMBL/GenBank/DDBJ databases">
        <title>Genomic Encyclopedia of Type Strains, Phase IV (KMG-IV): sequencing the most valuable type-strain genomes for metagenomic binning, comparative biology and taxonomic classification.</title>
        <authorList>
            <person name="Goeker M."/>
        </authorList>
    </citation>
    <scope>NUCLEOTIDE SEQUENCE [LARGE SCALE GENOMIC DNA]</scope>
    <source>
        <strain evidence="2 3">DSM 22616</strain>
    </source>
</reference>
<proteinExistence type="predicted"/>
<accession>A0ABU0AUB6</accession>
<sequence length="226" mass="26199">MKKIVLIDKRADENIEKNLKKFGYKVLKTCENKNIPFPLNTHPDILVHKFPDGSLIVDRDNYDYYCEIFPERKVIKASKSFGSTYRDYVSLNCLSFANYFIHNLELTDEIILNYYKRHGYTLINVNQGYTKCNLALGSNFLITSDMGIYKKLKDITNIYLIEKGFIELKNYNYGFIGGATGQVLDKFFISGPYKDHPSKEILEKFKPQVLSEKLVDYGGILDMCVF</sequence>
<feature type="domain" description="DUF6873" evidence="1">
    <location>
        <begin position="6"/>
        <end position="221"/>
    </location>
</feature>
<dbReference type="RefSeq" id="WP_023056144.1">
    <property type="nucleotide sequence ID" value="NZ_JAUSTN010000004.1"/>
</dbReference>
<dbReference type="InterPro" id="IPR049238">
    <property type="entry name" value="DUF6873"/>
</dbReference>
<evidence type="ECO:0000313" key="2">
    <source>
        <dbReference type="EMBL" id="MDQ0274862.1"/>
    </source>
</evidence>